<dbReference type="eggNOG" id="ENOG502QX14">
    <property type="taxonomic scope" value="Eukaryota"/>
</dbReference>
<sequence>MSNPLYDSHQPRRASSHNVVKQALNWNQWRDSTAQAGAQRSPIVTSDAHGDMLRAARIQAEAEAKRKELLLKRKQEQMDQHMRMGGLHDAHRAALARMQRKVKE</sequence>
<keyword evidence="1" id="KW-0175">Coiled coil</keyword>
<dbReference type="HOGENOM" id="CLU_151439_0_0_1"/>
<dbReference type="STRING" id="692275.N1QEX5"/>
<organism evidence="2 3">
    <name type="scientific">Sphaerulina musiva (strain SO2202)</name>
    <name type="common">Poplar stem canker fungus</name>
    <name type="synonym">Septoria musiva</name>
    <dbReference type="NCBI Taxonomy" id="692275"/>
    <lineage>
        <taxon>Eukaryota</taxon>
        <taxon>Fungi</taxon>
        <taxon>Dikarya</taxon>
        <taxon>Ascomycota</taxon>
        <taxon>Pezizomycotina</taxon>
        <taxon>Dothideomycetes</taxon>
        <taxon>Dothideomycetidae</taxon>
        <taxon>Mycosphaerellales</taxon>
        <taxon>Mycosphaerellaceae</taxon>
        <taxon>Sphaerulina</taxon>
    </lineage>
</organism>
<proteinExistence type="predicted"/>
<feature type="coiled-coil region" evidence="1">
    <location>
        <begin position="57"/>
        <end position="84"/>
    </location>
</feature>
<gene>
    <name evidence="2" type="ORF">SEPMUDRAFT_45354</name>
</gene>
<evidence type="ECO:0000256" key="1">
    <source>
        <dbReference type="SAM" id="Coils"/>
    </source>
</evidence>
<dbReference type="Proteomes" id="UP000016931">
    <property type="component" value="Unassembled WGS sequence"/>
</dbReference>
<evidence type="ECO:0000313" key="2">
    <source>
        <dbReference type="EMBL" id="EMF11677.1"/>
    </source>
</evidence>
<keyword evidence="3" id="KW-1185">Reference proteome</keyword>
<dbReference type="GeneID" id="27906100"/>
<reference evidence="2 3" key="1">
    <citation type="journal article" date="2012" name="PLoS Pathog.">
        <title>Diverse lifestyles and strategies of plant pathogenesis encoded in the genomes of eighteen Dothideomycetes fungi.</title>
        <authorList>
            <person name="Ohm R.A."/>
            <person name="Feau N."/>
            <person name="Henrissat B."/>
            <person name="Schoch C.L."/>
            <person name="Horwitz B.A."/>
            <person name="Barry K.W."/>
            <person name="Condon B.J."/>
            <person name="Copeland A.C."/>
            <person name="Dhillon B."/>
            <person name="Glaser F."/>
            <person name="Hesse C.N."/>
            <person name="Kosti I."/>
            <person name="LaButti K."/>
            <person name="Lindquist E.A."/>
            <person name="Lucas S."/>
            <person name="Salamov A.A."/>
            <person name="Bradshaw R.E."/>
            <person name="Ciuffetti L."/>
            <person name="Hamelin R.C."/>
            <person name="Kema G.H.J."/>
            <person name="Lawrence C."/>
            <person name="Scott J.A."/>
            <person name="Spatafora J.W."/>
            <person name="Turgeon B.G."/>
            <person name="de Wit P.J.G.M."/>
            <person name="Zhong S."/>
            <person name="Goodwin S.B."/>
            <person name="Grigoriev I.V."/>
        </authorList>
    </citation>
    <scope>NUCLEOTIDE SEQUENCE [LARGE SCALE GENOMIC DNA]</scope>
    <source>
        <strain evidence="2 3">SO2202</strain>
    </source>
</reference>
<protein>
    <submittedName>
        <fullName evidence="2">Uncharacterized protein</fullName>
    </submittedName>
</protein>
<dbReference type="RefSeq" id="XP_016759798.1">
    <property type="nucleotide sequence ID" value="XM_016908963.1"/>
</dbReference>
<accession>N1QEX5</accession>
<dbReference type="OrthoDB" id="102260at2759"/>
<dbReference type="AlphaFoldDB" id="N1QEX5"/>
<dbReference type="EMBL" id="KB456265">
    <property type="protein sequence ID" value="EMF11677.1"/>
    <property type="molecule type" value="Genomic_DNA"/>
</dbReference>
<evidence type="ECO:0000313" key="3">
    <source>
        <dbReference type="Proteomes" id="UP000016931"/>
    </source>
</evidence>
<name>N1QEX5_SPHMS</name>